<proteinExistence type="predicted"/>
<dbReference type="AlphaFoldDB" id="A0A401RPA6"/>
<organism evidence="2 3">
    <name type="scientific">Chiloscyllium punctatum</name>
    <name type="common">Brownbanded bambooshark</name>
    <name type="synonym">Hemiscyllium punctatum</name>
    <dbReference type="NCBI Taxonomy" id="137246"/>
    <lineage>
        <taxon>Eukaryota</taxon>
        <taxon>Metazoa</taxon>
        <taxon>Chordata</taxon>
        <taxon>Craniata</taxon>
        <taxon>Vertebrata</taxon>
        <taxon>Chondrichthyes</taxon>
        <taxon>Elasmobranchii</taxon>
        <taxon>Galeomorphii</taxon>
        <taxon>Galeoidea</taxon>
        <taxon>Orectolobiformes</taxon>
        <taxon>Hemiscylliidae</taxon>
        <taxon>Chiloscyllium</taxon>
    </lineage>
</organism>
<reference evidence="2 3" key="1">
    <citation type="journal article" date="2018" name="Nat. Ecol. Evol.">
        <title>Shark genomes provide insights into elasmobranch evolution and the origin of vertebrates.</title>
        <authorList>
            <person name="Hara Y"/>
            <person name="Yamaguchi K"/>
            <person name="Onimaru K"/>
            <person name="Kadota M"/>
            <person name="Koyanagi M"/>
            <person name="Keeley SD"/>
            <person name="Tatsumi K"/>
            <person name="Tanaka K"/>
            <person name="Motone F"/>
            <person name="Kageyama Y"/>
            <person name="Nozu R"/>
            <person name="Adachi N"/>
            <person name="Nishimura O"/>
            <person name="Nakagawa R"/>
            <person name="Tanegashima C"/>
            <person name="Kiyatake I"/>
            <person name="Matsumoto R"/>
            <person name="Murakumo K"/>
            <person name="Nishida K"/>
            <person name="Terakita A"/>
            <person name="Kuratani S"/>
            <person name="Sato K"/>
            <person name="Hyodo S Kuraku.S."/>
        </authorList>
    </citation>
    <scope>NUCLEOTIDE SEQUENCE [LARGE SCALE GENOMIC DNA]</scope>
</reference>
<gene>
    <name evidence="2" type="ORF">chiPu_0021208</name>
</gene>
<feature type="compositionally biased region" description="Basic residues" evidence="1">
    <location>
        <begin position="72"/>
        <end position="82"/>
    </location>
</feature>
<evidence type="ECO:0000313" key="3">
    <source>
        <dbReference type="Proteomes" id="UP000287033"/>
    </source>
</evidence>
<keyword evidence="3" id="KW-1185">Reference proteome</keyword>
<dbReference type="Proteomes" id="UP000287033">
    <property type="component" value="Unassembled WGS sequence"/>
</dbReference>
<evidence type="ECO:0000313" key="2">
    <source>
        <dbReference type="EMBL" id="GCC19934.1"/>
    </source>
</evidence>
<feature type="region of interest" description="Disordered" evidence="1">
    <location>
        <begin position="37"/>
        <end position="82"/>
    </location>
</feature>
<name>A0A401RPA6_CHIPU</name>
<accession>A0A401RPA6</accession>
<dbReference type="EMBL" id="BEZZ01003516">
    <property type="protein sequence ID" value="GCC19934.1"/>
    <property type="molecule type" value="Genomic_DNA"/>
</dbReference>
<sequence length="82" mass="9054">MKTRKNTRSSIGMCAVILRWSSESGLRPSCISRSLRSSENLVSSQGSSGAGSYRAEKPIGGCVQPREEGVRWRRRGRSSPFH</sequence>
<evidence type="ECO:0000256" key="1">
    <source>
        <dbReference type="SAM" id="MobiDB-lite"/>
    </source>
</evidence>
<feature type="compositionally biased region" description="Polar residues" evidence="1">
    <location>
        <begin position="37"/>
        <end position="47"/>
    </location>
</feature>
<comment type="caution">
    <text evidence="2">The sequence shown here is derived from an EMBL/GenBank/DDBJ whole genome shotgun (WGS) entry which is preliminary data.</text>
</comment>
<protein>
    <submittedName>
        <fullName evidence="2">Uncharacterized protein</fullName>
    </submittedName>
</protein>